<organism evidence="3 4">
    <name type="scientific">Coprinellus micaceus</name>
    <name type="common">Glistening ink-cap mushroom</name>
    <name type="synonym">Coprinus micaceus</name>
    <dbReference type="NCBI Taxonomy" id="71717"/>
    <lineage>
        <taxon>Eukaryota</taxon>
        <taxon>Fungi</taxon>
        <taxon>Dikarya</taxon>
        <taxon>Basidiomycota</taxon>
        <taxon>Agaricomycotina</taxon>
        <taxon>Agaricomycetes</taxon>
        <taxon>Agaricomycetidae</taxon>
        <taxon>Agaricales</taxon>
        <taxon>Agaricineae</taxon>
        <taxon>Psathyrellaceae</taxon>
        <taxon>Coprinellus</taxon>
    </lineage>
</organism>
<dbReference type="Pfam" id="PF23305">
    <property type="entry name" value="DUF7082"/>
    <property type="match status" value="1"/>
</dbReference>
<dbReference type="PANTHER" id="PTHR39463">
    <property type="entry name" value="MEDUSA"/>
    <property type="match status" value="1"/>
</dbReference>
<comment type="caution">
    <text evidence="3">The sequence shown here is derived from an EMBL/GenBank/DDBJ whole genome shotgun (WGS) entry which is preliminary data.</text>
</comment>
<evidence type="ECO:0000259" key="2">
    <source>
        <dbReference type="Pfam" id="PF23305"/>
    </source>
</evidence>
<gene>
    <name evidence="3" type="ORF">FA13DRAFT_1761855</name>
</gene>
<name>A0A4Y7TTT6_COPMI</name>
<protein>
    <recommendedName>
        <fullName evidence="2">DUF7082 domain-containing protein</fullName>
    </recommendedName>
</protein>
<feature type="domain" description="DUF7082" evidence="2">
    <location>
        <begin position="206"/>
        <end position="357"/>
    </location>
</feature>
<dbReference type="PANTHER" id="PTHR39463:SF1">
    <property type="entry name" value="MEDUSA"/>
    <property type="match status" value="1"/>
</dbReference>
<accession>A0A4Y7TTT6</accession>
<dbReference type="AlphaFoldDB" id="A0A4Y7TTT6"/>
<dbReference type="Proteomes" id="UP000298030">
    <property type="component" value="Unassembled WGS sequence"/>
</dbReference>
<feature type="compositionally biased region" description="Low complexity" evidence="1">
    <location>
        <begin position="372"/>
        <end position="389"/>
    </location>
</feature>
<reference evidence="3 4" key="1">
    <citation type="journal article" date="2019" name="Nat. Ecol. Evol.">
        <title>Megaphylogeny resolves global patterns of mushroom evolution.</title>
        <authorList>
            <person name="Varga T."/>
            <person name="Krizsan K."/>
            <person name="Foldi C."/>
            <person name="Dima B."/>
            <person name="Sanchez-Garcia M."/>
            <person name="Sanchez-Ramirez S."/>
            <person name="Szollosi G.J."/>
            <person name="Szarkandi J.G."/>
            <person name="Papp V."/>
            <person name="Albert L."/>
            <person name="Andreopoulos W."/>
            <person name="Angelini C."/>
            <person name="Antonin V."/>
            <person name="Barry K.W."/>
            <person name="Bougher N.L."/>
            <person name="Buchanan P."/>
            <person name="Buyck B."/>
            <person name="Bense V."/>
            <person name="Catcheside P."/>
            <person name="Chovatia M."/>
            <person name="Cooper J."/>
            <person name="Damon W."/>
            <person name="Desjardin D."/>
            <person name="Finy P."/>
            <person name="Geml J."/>
            <person name="Haridas S."/>
            <person name="Hughes K."/>
            <person name="Justo A."/>
            <person name="Karasinski D."/>
            <person name="Kautmanova I."/>
            <person name="Kiss B."/>
            <person name="Kocsube S."/>
            <person name="Kotiranta H."/>
            <person name="LaButti K.M."/>
            <person name="Lechner B.E."/>
            <person name="Liimatainen K."/>
            <person name="Lipzen A."/>
            <person name="Lukacs Z."/>
            <person name="Mihaltcheva S."/>
            <person name="Morgado L.N."/>
            <person name="Niskanen T."/>
            <person name="Noordeloos M.E."/>
            <person name="Ohm R.A."/>
            <person name="Ortiz-Santana B."/>
            <person name="Ovrebo C."/>
            <person name="Racz N."/>
            <person name="Riley R."/>
            <person name="Savchenko A."/>
            <person name="Shiryaev A."/>
            <person name="Soop K."/>
            <person name="Spirin V."/>
            <person name="Szebenyi C."/>
            <person name="Tomsovsky M."/>
            <person name="Tulloss R.E."/>
            <person name="Uehling J."/>
            <person name="Grigoriev I.V."/>
            <person name="Vagvolgyi C."/>
            <person name="Papp T."/>
            <person name="Martin F.M."/>
            <person name="Miettinen O."/>
            <person name="Hibbett D.S."/>
            <person name="Nagy L.G."/>
        </authorList>
    </citation>
    <scope>NUCLEOTIDE SEQUENCE [LARGE SCALE GENOMIC DNA]</scope>
    <source>
        <strain evidence="3 4">FP101781</strain>
    </source>
</reference>
<proteinExistence type="predicted"/>
<dbReference type="STRING" id="71717.A0A4Y7TTT6"/>
<keyword evidence="4" id="KW-1185">Reference proteome</keyword>
<evidence type="ECO:0000313" key="3">
    <source>
        <dbReference type="EMBL" id="TEB37590.1"/>
    </source>
</evidence>
<dbReference type="InterPro" id="IPR055509">
    <property type="entry name" value="DUF7082"/>
</dbReference>
<dbReference type="GO" id="GO:0005634">
    <property type="term" value="C:nucleus"/>
    <property type="evidence" value="ECO:0007669"/>
    <property type="project" value="TreeGrafter"/>
</dbReference>
<feature type="region of interest" description="Disordered" evidence="1">
    <location>
        <begin position="368"/>
        <end position="389"/>
    </location>
</feature>
<dbReference type="OrthoDB" id="1751210at2759"/>
<sequence length="530" mass="58574">MSAPTIPDANPSDAVVSPTGIIHVLGYTPAEGERGAPITVRIHFRPELADAMYVRLVVGHKAVATKVRELPNTIYGRWELDANAPPFDHEQHPSSKVLISVQALNHDNVVLDSVAFGEFSYWAPTCTPDRILASQPASGKAPKQEVTGMRRRGATLSHVPTTAAERAALTQPKLRIHRRVKTQSIVRAKHASLPGDHAKLIAQTPMLELVTPLDSIVTGWSQTEYSAGRRLVRFSKVQDGRKLIVSCEPIRQDDYCEADTVISCIYREETDSCFITSVDVIYLLERLTNGEFPVEEKNRIRRNLEGLRPTTVSKHKPGFGEFFQRIMEFPDPKPRNIEKDLKVFDWHLLGQALEKILSKYSIYVSPDDEAESVSGSSSSVSDPSPLESPELSHMQIAYPSPHDAAKYESPPIDAQLLPSMAQGDTYLSPVDSNNSSSSAIYPSFVDTANNMNTNGATVPESILAWHNGLKNGLPSMDNLAVLTSYPDAMDPMETVQGYHQENPTMDFNLYNDFSFPSMADDNLADQAYVV</sequence>
<evidence type="ECO:0000313" key="4">
    <source>
        <dbReference type="Proteomes" id="UP000298030"/>
    </source>
</evidence>
<dbReference type="EMBL" id="QPFP01000004">
    <property type="protein sequence ID" value="TEB37590.1"/>
    <property type="molecule type" value="Genomic_DNA"/>
</dbReference>
<evidence type="ECO:0000256" key="1">
    <source>
        <dbReference type="SAM" id="MobiDB-lite"/>
    </source>
</evidence>